<keyword evidence="3" id="KW-1185">Reference proteome</keyword>
<evidence type="ECO:0000313" key="2">
    <source>
        <dbReference type="EMBL" id="EGJ51565.1"/>
    </source>
</evidence>
<dbReference type="HOGENOM" id="CLU_067817_1_1_7"/>
<dbReference type="KEGG" id="daf:Desaf_3275"/>
<dbReference type="PANTHER" id="PTHR40031:SF1">
    <property type="entry name" value="MEMBRANE-BOUND METAL-DEPENDENT HYDROLASE"/>
    <property type="match status" value="1"/>
</dbReference>
<proteinExistence type="predicted"/>
<dbReference type="STRING" id="690850.Desaf_3275"/>
<dbReference type="eggNOG" id="COG1988">
    <property type="taxonomic scope" value="Bacteria"/>
</dbReference>
<name>F3Z3V0_DESAF</name>
<dbReference type="AlphaFoldDB" id="F3Z3V0"/>
<evidence type="ECO:0000256" key="1">
    <source>
        <dbReference type="SAM" id="Phobius"/>
    </source>
</evidence>
<dbReference type="Proteomes" id="UP000007844">
    <property type="component" value="Chromosome"/>
</dbReference>
<gene>
    <name evidence="2" type="ORF">Desaf_3275</name>
</gene>
<accession>F3Z3V0</accession>
<organism evidence="2 3">
    <name type="scientific">Desulfocurvibacter africanus subsp. africanus str. Walvis Bay</name>
    <dbReference type="NCBI Taxonomy" id="690850"/>
    <lineage>
        <taxon>Bacteria</taxon>
        <taxon>Pseudomonadati</taxon>
        <taxon>Thermodesulfobacteriota</taxon>
        <taxon>Desulfovibrionia</taxon>
        <taxon>Desulfovibrionales</taxon>
        <taxon>Desulfovibrionaceae</taxon>
        <taxon>Desulfocurvibacter</taxon>
    </lineage>
</organism>
<feature type="transmembrane region" description="Helical" evidence="1">
    <location>
        <begin position="154"/>
        <end position="173"/>
    </location>
</feature>
<feature type="transmembrane region" description="Helical" evidence="1">
    <location>
        <begin position="122"/>
        <end position="142"/>
    </location>
</feature>
<dbReference type="Pfam" id="PF04307">
    <property type="entry name" value="YdjM"/>
    <property type="match status" value="1"/>
</dbReference>
<evidence type="ECO:0008006" key="4">
    <source>
        <dbReference type="Google" id="ProtNLM"/>
    </source>
</evidence>
<sequence>MDPVTHLASGILAGQAVRDGFLPWKRIIPFCMLAAWIPDIDNLFSLLGPGPYLLYHRGITHSFVGGLAVALLLALAAKAFNRSLAAWRVAAVAYGCVLAHIFLDLITNYGTQIYLPFTHARASFPCVFIIDPFFTLTLLAFGTLSFMAKPKRRFFAVVGLAWLVIYPLSNATLRENVGSLYARKLASQGVPFDGVHVQPDAFSPLWWKIIMEQGDTYRVTSVSLLPGKGMDGFKTFRKADPALLDSLAAQSEFVDIYRWFSRFLAMEEQATEHGRLVIFRDLRFLVMTPAVQGLMGNGEAPFVLQVELDGQGRLMRAVFLQRGETVVFQAAN</sequence>
<dbReference type="InterPro" id="IPR007404">
    <property type="entry name" value="YdjM-like"/>
</dbReference>
<protein>
    <recommendedName>
        <fullName evidence="4">Membrane-bound metal-dependent hydrolase</fullName>
    </recommendedName>
</protein>
<keyword evidence="1" id="KW-0472">Membrane</keyword>
<reference evidence="2 3" key="1">
    <citation type="journal article" date="2011" name="J. Bacteriol.">
        <title>Genome sequence of the mercury-methylating and pleomorphic Desulfovibrio africanus Strain Walvis Bay.</title>
        <authorList>
            <person name="Brown S.D."/>
            <person name="Wall J.D."/>
            <person name="Kucken A.M."/>
            <person name="Gilmour C.C."/>
            <person name="Podar M."/>
            <person name="Brandt C.C."/>
            <person name="Teshima H."/>
            <person name="Detter J.C."/>
            <person name="Han C.S."/>
            <person name="Land M.L."/>
            <person name="Lucas S."/>
            <person name="Han J."/>
            <person name="Pennacchio L."/>
            <person name="Nolan M."/>
            <person name="Pitluck S."/>
            <person name="Woyke T."/>
            <person name="Goodwin L."/>
            <person name="Palumbo A.V."/>
            <person name="Elias D.A."/>
        </authorList>
    </citation>
    <scope>NUCLEOTIDE SEQUENCE [LARGE SCALE GENOMIC DNA]</scope>
    <source>
        <strain evidence="2 3">Walvis Bay</strain>
    </source>
</reference>
<feature type="transmembrane region" description="Helical" evidence="1">
    <location>
        <begin position="59"/>
        <end position="77"/>
    </location>
</feature>
<dbReference type="PANTHER" id="PTHR40031">
    <property type="entry name" value="HYPOTHETICAL MEMBRANE SPANNING PROTEIN"/>
    <property type="match status" value="1"/>
</dbReference>
<evidence type="ECO:0000313" key="3">
    <source>
        <dbReference type="Proteomes" id="UP000007844"/>
    </source>
</evidence>
<dbReference type="RefSeq" id="WP_014261190.1">
    <property type="nucleotide sequence ID" value="NC_016629.1"/>
</dbReference>
<dbReference type="EMBL" id="CP003221">
    <property type="protein sequence ID" value="EGJ51565.1"/>
    <property type="molecule type" value="Genomic_DNA"/>
</dbReference>
<feature type="transmembrane region" description="Helical" evidence="1">
    <location>
        <begin position="84"/>
        <end position="102"/>
    </location>
</feature>
<keyword evidence="1" id="KW-1133">Transmembrane helix</keyword>
<dbReference type="InterPro" id="IPR053170">
    <property type="entry name" value="Transcription_regulator"/>
</dbReference>
<keyword evidence="1" id="KW-0812">Transmembrane</keyword>